<dbReference type="Pfam" id="PF00833">
    <property type="entry name" value="Ribosomal_S17e"/>
    <property type="match status" value="1"/>
</dbReference>
<sequence length="154" mass="17509">MGRFRTETVKKSSRQRFRNKIAGFSTRLTRRVQRGPVRGISLKLQEEERERRIDFIPDESAIRVERIEVDKATFDMLASLVMADLPGVEKQANAPAPAVATVAGSEIALSLLVVASCALFNPLLDLDVQQIMDQFFVMRRGEEDVLRFLRQSSW</sequence>
<organism evidence="1 2">
    <name type="scientific">Ensete ventricosum</name>
    <name type="common">Abyssinian banana</name>
    <name type="synonym">Musa ensete</name>
    <dbReference type="NCBI Taxonomy" id="4639"/>
    <lineage>
        <taxon>Eukaryota</taxon>
        <taxon>Viridiplantae</taxon>
        <taxon>Streptophyta</taxon>
        <taxon>Embryophyta</taxon>
        <taxon>Tracheophyta</taxon>
        <taxon>Spermatophyta</taxon>
        <taxon>Magnoliopsida</taxon>
        <taxon>Liliopsida</taxon>
        <taxon>Zingiberales</taxon>
        <taxon>Musaceae</taxon>
        <taxon>Ensete</taxon>
    </lineage>
</organism>
<dbReference type="InterPro" id="IPR001210">
    <property type="entry name" value="Ribosomal_eS17"/>
</dbReference>
<dbReference type="EMBL" id="JAQQAF010000008">
    <property type="protein sequence ID" value="KAJ8464987.1"/>
    <property type="molecule type" value="Genomic_DNA"/>
</dbReference>
<name>A0AAV8P340_ENSVE</name>
<dbReference type="Proteomes" id="UP001222027">
    <property type="component" value="Unassembled WGS sequence"/>
</dbReference>
<protein>
    <submittedName>
        <fullName evidence="1">Uncharacterized protein</fullName>
    </submittedName>
</protein>
<gene>
    <name evidence="1" type="ORF">OPV22_027539</name>
</gene>
<accession>A0AAV8P340</accession>
<dbReference type="GO" id="GO:0006412">
    <property type="term" value="P:translation"/>
    <property type="evidence" value="ECO:0007669"/>
    <property type="project" value="InterPro"/>
</dbReference>
<proteinExistence type="predicted"/>
<evidence type="ECO:0000313" key="2">
    <source>
        <dbReference type="Proteomes" id="UP001222027"/>
    </source>
</evidence>
<reference evidence="1 2" key="1">
    <citation type="submission" date="2022-12" db="EMBL/GenBank/DDBJ databases">
        <title>Chromosome-scale assembly of the Ensete ventricosum genome.</title>
        <authorList>
            <person name="Dussert Y."/>
            <person name="Stocks J."/>
            <person name="Wendawek A."/>
            <person name="Woldeyes F."/>
            <person name="Nichols R.A."/>
            <person name="Borrell J.S."/>
        </authorList>
    </citation>
    <scope>NUCLEOTIDE SEQUENCE [LARGE SCALE GENOMIC DNA]</scope>
    <source>
        <strain evidence="2">cv. Maze</strain>
        <tissue evidence="1">Seeds</tissue>
    </source>
</reference>
<evidence type="ECO:0000313" key="1">
    <source>
        <dbReference type="EMBL" id="KAJ8464987.1"/>
    </source>
</evidence>
<dbReference type="AlphaFoldDB" id="A0AAV8P340"/>
<dbReference type="PANTHER" id="PTHR10732">
    <property type="entry name" value="40S RIBOSOMAL PROTEIN S17"/>
    <property type="match status" value="1"/>
</dbReference>
<keyword evidence="2" id="KW-1185">Reference proteome</keyword>
<dbReference type="GO" id="GO:0003735">
    <property type="term" value="F:structural constituent of ribosome"/>
    <property type="evidence" value="ECO:0007669"/>
    <property type="project" value="InterPro"/>
</dbReference>
<dbReference type="GO" id="GO:0005840">
    <property type="term" value="C:ribosome"/>
    <property type="evidence" value="ECO:0007669"/>
    <property type="project" value="InterPro"/>
</dbReference>
<comment type="caution">
    <text evidence="1">The sequence shown here is derived from an EMBL/GenBank/DDBJ whole genome shotgun (WGS) entry which is preliminary data.</text>
</comment>
<dbReference type="PANTHER" id="PTHR10732:SF0">
    <property type="entry name" value="40S RIBOSOMAL PROTEIN S17"/>
    <property type="match status" value="1"/>
</dbReference>